<organism evidence="2 3">
    <name type="scientific">Halobium salinum</name>
    <dbReference type="NCBI Taxonomy" id="1364940"/>
    <lineage>
        <taxon>Archaea</taxon>
        <taxon>Methanobacteriati</taxon>
        <taxon>Methanobacteriota</taxon>
        <taxon>Stenosarchaea group</taxon>
        <taxon>Halobacteria</taxon>
        <taxon>Halobacteriales</taxon>
        <taxon>Haloferacaceae</taxon>
        <taxon>Halobium</taxon>
    </lineage>
</organism>
<feature type="transmembrane region" description="Helical" evidence="1">
    <location>
        <begin position="36"/>
        <end position="55"/>
    </location>
</feature>
<feature type="transmembrane region" description="Helical" evidence="1">
    <location>
        <begin position="67"/>
        <end position="88"/>
    </location>
</feature>
<reference evidence="2 3" key="1">
    <citation type="journal article" date="2019" name="Int. J. Syst. Evol. Microbiol.">
        <title>The Global Catalogue of Microorganisms (GCM) 10K type strain sequencing project: providing services to taxonomists for standard genome sequencing and annotation.</title>
        <authorList>
            <consortium name="The Broad Institute Genomics Platform"/>
            <consortium name="The Broad Institute Genome Sequencing Center for Infectious Disease"/>
            <person name="Wu L."/>
            <person name="Ma J."/>
        </authorList>
    </citation>
    <scope>NUCLEOTIDE SEQUENCE [LARGE SCALE GENOMIC DNA]</scope>
    <source>
        <strain evidence="2 3">CGMCC 1.12553</strain>
    </source>
</reference>
<comment type="caution">
    <text evidence="2">The sequence shown here is derived from an EMBL/GenBank/DDBJ whole genome shotgun (WGS) entry which is preliminary data.</text>
</comment>
<keyword evidence="1" id="KW-1133">Transmembrane helix</keyword>
<accession>A0ABD5P776</accession>
<name>A0ABD5P776_9EURY</name>
<dbReference type="Proteomes" id="UP001595921">
    <property type="component" value="Unassembled WGS sequence"/>
</dbReference>
<feature type="transmembrane region" description="Helical" evidence="1">
    <location>
        <begin position="94"/>
        <end position="113"/>
    </location>
</feature>
<evidence type="ECO:0000313" key="3">
    <source>
        <dbReference type="Proteomes" id="UP001595921"/>
    </source>
</evidence>
<dbReference type="AlphaFoldDB" id="A0ABD5P776"/>
<proteinExistence type="predicted"/>
<evidence type="ECO:0000313" key="2">
    <source>
        <dbReference type="EMBL" id="MFC4356700.1"/>
    </source>
</evidence>
<dbReference type="EMBL" id="JBHSDS010000002">
    <property type="protein sequence ID" value="MFC4356700.1"/>
    <property type="molecule type" value="Genomic_DNA"/>
</dbReference>
<evidence type="ECO:0000256" key="1">
    <source>
        <dbReference type="SAM" id="Phobius"/>
    </source>
</evidence>
<sequence length="121" mass="12240">MDRRLRDAALAATVAAGLLAAALALGVEPTELLDPVAAAVGVAGALALELPFLLFPERAHRLWYRPVVQVGAAALALVGGVALLVAAGTWVVTAVLAGLCTYFVLLAVSFLGAPPVGTAER</sequence>
<keyword evidence="3" id="KW-1185">Reference proteome</keyword>
<dbReference type="RefSeq" id="WP_267625139.1">
    <property type="nucleotide sequence ID" value="NZ_JAODIW010000010.1"/>
</dbReference>
<keyword evidence="1" id="KW-0812">Transmembrane</keyword>
<keyword evidence="1" id="KW-0472">Membrane</keyword>
<gene>
    <name evidence="2" type="ORF">ACFO0N_01920</name>
</gene>
<protein>
    <submittedName>
        <fullName evidence="2">Uncharacterized protein</fullName>
    </submittedName>
</protein>